<dbReference type="AlphaFoldDB" id="A0A7N2MEJ0"/>
<dbReference type="Gramene" id="QL08p058293:mrna">
    <property type="protein sequence ID" value="QL08p058293:mrna:CDS:1"/>
    <property type="gene ID" value="QL08p058293"/>
</dbReference>
<dbReference type="GO" id="GO:0007166">
    <property type="term" value="P:cell surface receptor signaling pathway"/>
    <property type="evidence" value="ECO:0007669"/>
    <property type="project" value="InterPro"/>
</dbReference>
<dbReference type="FunCoup" id="A0A7N2MEJ0">
    <property type="interactions" value="589"/>
</dbReference>
<feature type="domain" description="Protein kinase" evidence="3">
    <location>
        <begin position="20"/>
        <end position="350"/>
    </location>
</feature>
<keyword evidence="2" id="KW-0067">ATP-binding</keyword>
<keyword evidence="1" id="KW-0547">Nucleotide-binding</keyword>
<dbReference type="Gene3D" id="3.30.200.20">
    <property type="entry name" value="Phosphorylase Kinase, domain 1"/>
    <property type="match status" value="1"/>
</dbReference>
<reference evidence="4 5" key="1">
    <citation type="journal article" date="2016" name="G3 (Bethesda)">
        <title>First Draft Assembly and Annotation of the Genome of a California Endemic Oak Quercus lobata Nee (Fagaceae).</title>
        <authorList>
            <person name="Sork V.L."/>
            <person name="Fitz-Gibbon S.T."/>
            <person name="Puiu D."/>
            <person name="Crepeau M."/>
            <person name="Gugger P.F."/>
            <person name="Sherman R."/>
            <person name="Stevens K."/>
            <person name="Langley C.H."/>
            <person name="Pellegrini M."/>
            <person name="Salzberg S.L."/>
        </authorList>
    </citation>
    <scope>NUCLEOTIDE SEQUENCE [LARGE SCALE GENOMIC DNA]</scope>
    <source>
        <strain evidence="4 5">cv. SW786</strain>
    </source>
</reference>
<dbReference type="InterPro" id="IPR001245">
    <property type="entry name" value="Ser-Thr/Tyr_kinase_cat_dom"/>
</dbReference>
<dbReference type="PANTHER" id="PTHR27005">
    <property type="entry name" value="WALL-ASSOCIATED RECEPTOR KINASE-LIKE 21"/>
    <property type="match status" value="1"/>
</dbReference>
<evidence type="ECO:0000256" key="2">
    <source>
        <dbReference type="ARBA" id="ARBA00022840"/>
    </source>
</evidence>
<dbReference type="OMA" id="CCELRDE"/>
<dbReference type="GO" id="GO:0005524">
    <property type="term" value="F:ATP binding"/>
    <property type="evidence" value="ECO:0007669"/>
    <property type="project" value="UniProtKB-KW"/>
</dbReference>
<dbReference type="GO" id="GO:0005886">
    <property type="term" value="C:plasma membrane"/>
    <property type="evidence" value="ECO:0007669"/>
    <property type="project" value="TreeGrafter"/>
</dbReference>
<proteinExistence type="predicted"/>
<dbReference type="InterPro" id="IPR045274">
    <property type="entry name" value="WAK-like"/>
</dbReference>
<dbReference type="PROSITE" id="PS50011">
    <property type="entry name" value="PROTEIN_KINASE_DOM"/>
    <property type="match status" value="1"/>
</dbReference>
<dbReference type="InParanoid" id="A0A7N2MEJ0"/>
<dbReference type="Proteomes" id="UP000594261">
    <property type="component" value="Chromosome 8"/>
</dbReference>
<evidence type="ECO:0000313" key="5">
    <source>
        <dbReference type="Proteomes" id="UP000594261"/>
    </source>
</evidence>
<organism evidence="4 5">
    <name type="scientific">Quercus lobata</name>
    <name type="common">Valley oak</name>
    <dbReference type="NCBI Taxonomy" id="97700"/>
    <lineage>
        <taxon>Eukaryota</taxon>
        <taxon>Viridiplantae</taxon>
        <taxon>Streptophyta</taxon>
        <taxon>Embryophyta</taxon>
        <taxon>Tracheophyta</taxon>
        <taxon>Spermatophyta</taxon>
        <taxon>Magnoliopsida</taxon>
        <taxon>eudicotyledons</taxon>
        <taxon>Gunneridae</taxon>
        <taxon>Pentapetalae</taxon>
        <taxon>rosids</taxon>
        <taxon>fabids</taxon>
        <taxon>Fagales</taxon>
        <taxon>Fagaceae</taxon>
        <taxon>Quercus</taxon>
    </lineage>
</organism>
<accession>A0A7N2MEJ0</accession>
<dbReference type="Gene3D" id="1.10.510.10">
    <property type="entry name" value="Transferase(Phosphotransferase) domain 1"/>
    <property type="match status" value="1"/>
</dbReference>
<sequence>MSKDRKEKERAFFENGSMVLEKVIAFCNGKSIPIRSFSDEELKQATNDYDARLVIVQDELYWNWYKGSLDGRLVSIRKFEGGVHITEGRDLSNYVINDLVISAKMSAHKNVLKVIGCCLETRPPILVHEFAANGSLANRIQGTRGSQQHQPLTWACRLKIAREIAHAISYLHTAFSRPIIHRDINMQNIFLDQHDVAKLSNFEFSILVPEGETHVQVDFLSWCVRYMSPEYFATGKVTEKADVYSFGVLLLELVTGKNSNDFTQLNNGERVDFSKPKKECAGLVVCMQNGAQGRCIMDPTILAGEGRASTTEQQLQAVVDLAFACRKRDSEIRPTMVDVTKELMRIERLVL</sequence>
<dbReference type="SUPFAM" id="SSF56112">
    <property type="entry name" value="Protein kinase-like (PK-like)"/>
    <property type="match status" value="1"/>
</dbReference>
<name>A0A7N2MEJ0_QUELO</name>
<protein>
    <recommendedName>
        <fullName evidence="3">Protein kinase domain-containing protein</fullName>
    </recommendedName>
</protein>
<evidence type="ECO:0000313" key="4">
    <source>
        <dbReference type="EnsemblPlants" id="QL08p058293:mrna:CDS:1"/>
    </source>
</evidence>
<keyword evidence="5" id="KW-1185">Reference proteome</keyword>
<dbReference type="EnsemblPlants" id="QL08p058293:mrna">
    <property type="protein sequence ID" value="QL08p058293:mrna:CDS:1"/>
    <property type="gene ID" value="QL08p058293"/>
</dbReference>
<dbReference type="InterPro" id="IPR011009">
    <property type="entry name" value="Kinase-like_dom_sf"/>
</dbReference>
<gene>
    <name evidence="4" type="primary">LOC115957580</name>
</gene>
<evidence type="ECO:0000256" key="1">
    <source>
        <dbReference type="ARBA" id="ARBA00022741"/>
    </source>
</evidence>
<reference evidence="4" key="2">
    <citation type="submission" date="2021-01" db="UniProtKB">
        <authorList>
            <consortium name="EnsemblPlants"/>
        </authorList>
    </citation>
    <scope>IDENTIFICATION</scope>
</reference>
<dbReference type="RefSeq" id="XP_030931724.1">
    <property type="nucleotide sequence ID" value="XM_031075864.1"/>
</dbReference>
<dbReference type="OrthoDB" id="75710at2759"/>
<dbReference type="PANTHER" id="PTHR27005:SF543">
    <property type="entry name" value="NON-FUNCTIONAL PSEUDOKINASE ZED1-LIKE"/>
    <property type="match status" value="1"/>
</dbReference>
<dbReference type="InterPro" id="IPR000719">
    <property type="entry name" value="Prot_kinase_dom"/>
</dbReference>
<dbReference type="GO" id="GO:0004674">
    <property type="term" value="F:protein serine/threonine kinase activity"/>
    <property type="evidence" value="ECO:0007669"/>
    <property type="project" value="TreeGrafter"/>
</dbReference>
<dbReference type="EMBL" id="LRBV02000008">
    <property type="status" value="NOT_ANNOTATED_CDS"/>
    <property type="molecule type" value="Genomic_DNA"/>
</dbReference>
<dbReference type="KEGG" id="qlo:115957580"/>
<dbReference type="Pfam" id="PF07714">
    <property type="entry name" value="PK_Tyr_Ser-Thr"/>
    <property type="match status" value="1"/>
</dbReference>
<evidence type="ECO:0000259" key="3">
    <source>
        <dbReference type="PROSITE" id="PS50011"/>
    </source>
</evidence>
<dbReference type="GeneID" id="115957580"/>